<feature type="region of interest" description="Disordered" evidence="1">
    <location>
        <begin position="232"/>
        <end position="278"/>
    </location>
</feature>
<dbReference type="Proteomes" id="UP000024635">
    <property type="component" value="Unassembled WGS sequence"/>
</dbReference>
<reference evidence="3" key="1">
    <citation type="journal article" date="2015" name="Nat. Genet.">
        <title>The genome and transcriptome of the zoonotic hookworm Ancylostoma ceylanicum identify infection-specific gene families.</title>
        <authorList>
            <person name="Schwarz E.M."/>
            <person name="Hu Y."/>
            <person name="Antoshechkin I."/>
            <person name="Miller M.M."/>
            <person name="Sternberg P.W."/>
            <person name="Aroian R.V."/>
        </authorList>
    </citation>
    <scope>NUCLEOTIDE SEQUENCE</scope>
    <source>
        <strain evidence="3">HY135</strain>
    </source>
</reference>
<dbReference type="AlphaFoldDB" id="A0A016W4A9"/>
<accession>A0A016W4A9</accession>
<dbReference type="OrthoDB" id="10378922at2759"/>
<sequence>MRIHLRECAWAFVCNYGCGVVWTHPEVTYRSNHCSGDRHRVAAVITMCGERRCRPRDNVRRHERAVEEGVVEMRRDGPDNWIIESFTDPRTHYRITVVECLCRDTRKQCPLCGVCAECVTCSCPDAAKCERMSCKHAHAWALYHDEFADLADGGSDDDDIDSDFDLSGSEVDSEEEREVEKRLVATVQDYMDRIALSLNVRRPTGARDRIDELMIMESMLWDLLVLETGEEPMQRSVPQHRPTKRSQVALMKKGNGREEPLNKMPKRSEDDSPLEFKTGAVITLDD</sequence>
<comment type="caution">
    <text evidence="2">The sequence shown here is derived from an EMBL/GenBank/DDBJ whole genome shotgun (WGS) entry which is preliminary data.</text>
</comment>
<evidence type="ECO:0000313" key="3">
    <source>
        <dbReference type="Proteomes" id="UP000024635"/>
    </source>
</evidence>
<feature type="region of interest" description="Disordered" evidence="1">
    <location>
        <begin position="158"/>
        <end position="177"/>
    </location>
</feature>
<protein>
    <recommendedName>
        <fullName evidence="4">SWIM-type domain-containing protein</fullName>
    </recommendedName>
</protein>
<name>A0A016W4A9_9BILA</name>
<evidence type="ECO:0000313" key="2">
    <source>
        <dbReference type="EMBL" id="EYC34112.1"/>
    </source>
</evidence>
<gene>
    <name evidence="2" type="primary">Acey_s0001.g251</name>
    <name evidence="2" type="ORF">Y032_0001g251</name>
</gene>
<evidence type="ECO:0000256" key="1">
    <source>
        <dbReference type="SAM" id="MobiDB-lite"/>
    </source>
</evidence>
<evidence type="ECO:0008006" key="4">
    <source>
        <dbReference type="Google" id="ProtNLM"/>
    </source>
</evidence>
<proteinExistence type="predicted"/>
<feature type="compositionally biased region" description="Basic and acidic residues" evidence="1">
    <location>
        <begin position="255"/>
        <end position="270"/>
    </location>
</feature>
<dbReference type="EMBL" id="JARK01001337">
    <property type="protein sequence ID" value="EYC34112.1"/>
    <property type="molecule type" value="Genomic_DNA"/>
</dbReference>
<keyword evidence="3" id="KW-1185">Reference proteome</keyword>
<organism evidence="2 3">
    <name type="scientific">Ancylostoma ceylanicum</name>
    <dbReference type="NCBI Taxonomy" id="53326"/>
    <lineage>
        <taxon>Eukaryota</taxon>
        <taxon>Metazoa</taxon>
        <taxon>Ecdysozoa</taxon>
        <taxon>Nematoda</taxon>
        <taxon>Chromadorea</taxon>
        <taxon>Rhabditida</taxon>
        <taxon>Rhabditina</taxon>
        <taxon>Rhabditomorpha</taxon>
        <taxon>Strongyloidea</taxon>
        <taxon>Ancylostomatidae</taxon>
        <taxon>Ancylostomatinae</taxon>
        <taxon>Ancylostoma</taxon>
    </lineage>
</organism>